<sequence length="60" mass="6296">MNARVALETLAVDVAADVAARLPNPVTYDRSGWVSAIAFLRISGEVSVEAENGSQACFVS</sequence>
<accession>A0ABX5KM34</accession>
<reference evidence="1 2" key="1">
    <citation type="submission" date="2018-05" db="EMBL/GenBank/DDBJ databases">
        <title>Genomic Encyclopedia of Type Strains, Phase IV (KMG-V): Genome sequencing to study the core and pangenomes of soil and plant-associated prokaryotes.</title>
        <authorList>
            <person name="Whitman W."/>
        </authorList>
    </citation>
    <scope>NUCLEOTIDE SEQUENCE [LARGE SCALE GENOMIC DNA]</scope>
    <source>
        <strain evidence="1 2">SCZa-39</strain>
    </source>
</reference>
<gene>
    <name evidence="1" type="ORF">C7402_107116</name>
</gene>
<evidence type="ECO:0000313" key="1">
    <source>
        <dbReference type="EMBL" id="PVX83210.1"/>
    </source>
</evidence>
<evidence type="ECO:0000313" key="2">
    <source>
        <dbReference type="Proteomes" id="UP000245712"/>
    </source>
</evidence>
<dbReference type="EMBL" id="QEOB01000007">
    <property type="protein sequence ID" value="PVX83210.1"/>
    <property type="molecule type" value="Genomic_DNA"/>
</dbReference>
<comment type="caution">
    <text evidence="1">The sequence shown here is derived from an EMBL/GenBank/DDBJ whole genome shotgun (WGS) entry which is preliminary data.</text>
</comment>
<proteinExistence type="predicted"/>
<protein>
    <submittedName>
        <fullName evidence="1">Uncharacterized protein</fullName>
    </submittedName>
</protein>
<name>A0ABX5KM34_9BURK</name>
<organism evidence="1 2">
    <name type="scientific">Paraburkholderia unamae</name>
    <dbReference type="NCBI Taxonomy" id="219649"/>
    <lineage>
        <taxon>Bacteria</taxon>
        <taxon>Pseudomonadati</taxon>
        <taxon>Pseudomonadota</taxon>
        <taxon>Betaproteobacteria</taxon>
        <taxon>Burkholderiales</taxon>
        <taxon>Burkholderiaceae</taxon>
        <taxon>Paraburkholderia</taxon>
    </lineage>
</organism>
<dbReference type="RefSeq" id="WP_049782174.1">
    <property type="nucleotide sequence ID" value="NZ_QEOB01000007.1"/>
</dbReference>
<keyword evidence="2" id="KW-1185">Reference proteome</keyword>
<dbReference type="Proteomes" id="UP000245712">
    <property type="component" value="Unassembled WGS sequence"/>
</dbReference>